<accession>A0A918AZI5</accession>
<reference evidence="2" key="2">
    <citation type="submission" date="2020-09" db="EMBL/GenBank/DDBJ databases">
        <authorList>
            <person name="Sun Q."/>
            <person name="Ohkuma M."/>
        </authorList>
    </citation>
    <scope>NUCLEOTIDE SEQUENCE</scope>
    <source>
        <strain evidence="2">JCM 4335</strain>
    </source>
</reference>
<evidence type="ECO:0000313" key="3">
    <source>
        <dbReference type="Proteomes" id="UP000654123"/>
    </source>
</evidence>
<gene>
    <name evidence="2" type="ORF">GCM10010249_26670</name>
</gene>
<sequence>MSAPTRAAGTAAELERAERAVRAGGPAADAAVTRLARVAGPALRGSTLHALREALRSGRWHPVWDDGFRVVRTSARPWVVAVPDPSGAPLPRLLWTEPWTEGARQVAWARRHVPSATGRLYGYAGEPAASLVTVARLLRHPRPGDLVHPLGRLGVSPCGSGPGCLCCPGTEVLVADPGARAGGPDARARARWVALAAFLGREGSLHPTRTASRGGTAEDRNAAAVLTGLLAGWLYLSTCRADGPPPSPPARHDPPARHGPPGAPPCPPPGRAAEATMAAWRSYAGEEPSRADSDRWRGGARRLLRDAVRVIGAAGGAEGFGAWLEEAASRGAHPATAGGPEGPAGEEEW</sequence>
<protein>
    <submittedName>
        <fullName evidence="2">Uncharacterized protein</fullName>
    </submittedName>
</protein>
<dbReference type="Proteomes" id="UP000654123">
    <property type="component" value="Unassembled WGS sequence"/>
</dbReference>
<feature type="region of interest" description="Disordered" evidence="1">
    <location>
        <begin position="329"/>
        <end position="349"/>
    </location>
</feature>
<evidence type="ECO:0000313" key="2">
    <source>
        <dbReference type="EMBL" id="GGQ07096.1"/>
    </source>
</evidence>
<name>A0A918AZI5_9ACTN</name>
<keyword evidence="3" id="KW-1185">Reference proteome</keyword>
<organism evidence="2 3">
    <name type="scientific">Streptomyces roseolilacinus</name>
    <dbReference type="NCBI Taxonomy" id="66904"/>
    <lineage>
        <taxon>Bacteria</taxon>
        <taxon>Bacillati</taxon>
        <taxon>Actinomycetota</taxon>
        <taxon>Actinomycetes</taxon>
        <taxon>Kitasatosporales</taxon>
        <taxon>Streptomycetaceae</taxon>
        <taxon>Streptomyces</taxon>
    </lineage>
</organism>
<proteinExistence type="predicted"/>
<evidence type="ECO:0000256" key="1">
    <source>
        <dbReference type="SAM" id="MobiDB-lite"/>
    </source>
</evidence>
<feature type="compositionally biased region" description="Pro residues" evidence="1">
    <location>
        <begin position="257"/>
        <end position="270"/>
    </location>
</feature>
<feature type="compositionally biased region" description="Low complexity" evidence="1">
    <location>
        <begin position="329"/>
        <end position="338"/>
    </location>
</feature>
<dbReference type="RefSeq" id="WP_189533297.1">
    <property type="nucleotide sequence ID" value="NZ_BMSV01000005.1"/>
</dbReference>
<dbReference type="EMBL" id="BMSV01000005">
    <property type="protein sequence ID" value="GGQ07096.1"/>
    <property type="molecule type" value="Genomic_DNA"/>
</dbReference>
<comment type="caution">
    <text evidence="2">The sequence shown here is derived from an EMBL/GenBank/DDBJ whole genome shotgun (WGS) entry which is preliminary data.</text>
</comment>
<feature type="region of interest" description="Disordered" evidence="1">
    <location>
        <begin position="244"/>
        <end position="274"/>
    </location>
</feature>
<reference evidence="2" key="1">
    <citation type="journal article" date="2014" name="Int. J. Syst. Evol. Microbiol.">
        <title>Complete genome sequence of Corynebacterium casei LMG S-19264T (=DSM 44701T), isolated from a smear-ripened cheese.</title>
        <authorList>
            <consortium name="US DOE Joint Genome Institute (JGI-PGF)"/>
            <person name="Walter F."/>
            <person name="Albersmeier A."/>
            <person name="Kalinowski J."/>
            <person name="Ruckert C."/>
        </authorList>
    </citation>
    <scope>NUCLEOTIDE SEQUENCE</scope>
    <source>
        <strain evidence="2">JCM 4335</strain>
    </source>
</reference>
<dbReference type="AlphaFoldDB" id="A0A918AZI5"/>